<dbReference type="Proteomes" id="UP001631993">
    <property type="component" value="Unassembled WGS sequence"/>
</dbReference>
<sequence>MAELWMPGATRYPLGNTGAMYGGPARAVWHITSNATDWTFKNELGWFKGGGAAVAPHLLWDPFTGEIAQFFPADSRSLSLSNDGSVKTNRTGEYCIQVEVVFTAGEIVGGKRYNTVRDTPCKGLDQIMAWLRSLGIDDRWPGGAPIGFIRDTVSAVMWQDEGGHYGHNQVRGNNHVDPGPMPDLFASPAIEPTTPTPEESDMPTVLDESNAIDVDLVSGAWTPLAFEDEGALLAGPIPALSVTAHLYFDVATSPDTKVQGVFFLTNLDGTGASNYLVVDKRGGGGHQFTHSLPVPAGKRLWFQVRAISPDGKPVRLLHRVASGLHWAA</sequence>
<proteinExistence type="predicted"/>
<protein>
    <submittedName>
        <fullName evidence="1">Uncharacterized protein</fullName>
    </submittedName>
</protein>
<keyword evidence="2" id="KW-1185">Reference proteome</keyword>
<accession>A0ABW9INZ6</accession>
<dbReference type="RefSeq" id="WP_369279811.1">
    <property type="nucleotide sequence ID" value="NZ_JBJVMW010000010.1"/>
</dbReference>
<reference evidence="1 2" key="1">
    <citation type="submission" date="2024-12" db="EMBL/GenBank/DDBJ databases">
        <title>Forecasting of Potato common scab and diversities of Pathogenic streptomyces spp. in china.</title>
        <authorList>
            <person name="Handique U."/>
            <person name="Wu J."/>
        </authorList>
    </citation>
    <scope>NUCLEOTIDE SEQUENCE [LARGE SCALE GENOMIC DNA]</scope>
    <source>
        <strain evidence="1 2">ZRIMU1585</strain>
    </source>
</reference>
<evidence type="ECO:0000313" key="2">
    <source>
        <dbReference type="Proteomes" id="UP001631993"/>
    </source>
</evidence>
<comment type="caution">
    <text evidence="1">The sequence shown here is derived from an EMBL/GenBank/DDBJ whole genome shotgun (WGS) entry which is preliminary data.</text>
</comment>
<name>A0ABW9INZ6_STRGJ</name>
<evidence type="ECO:0000313" key="1">
    <source>
        <dbReference type="EMBL" id="MFM9649792.1"/>
    </source>
</evidence>
<dbReference type="EMBL" id="JBJVNE010000014">
    <property type="protein sequence ID" value="MFM9649792.1"/>
    <property type="molecule type" value="Genomic_DNA"/>
</dbReference>
<gene>
    <name evidence="1" type="ORF">ACKI1S_27050</name>
</gene>
<organism evidence="1 2">
    <name type="scientific">Streptomyces galilaeus</name>
    <dbReference type="NCBI Taxonomy" id="33899"/>
    <lineage>
        <taxon>Bacteria</taxon>
        <taxon>Bacillati</taxon>
        <taxon>Actinomycetota</taxon>
        <taxon>Actinomycetes</taxon>
        <taxon>Kitasatosporales</taxon>
        <taxon>Streptomycetaceae</taxon>
        <taxon>Streptomyces</taxon>
    </lineage>
</organism>